<dbReference type="GO" id="GO:0003729">
    <property type="term" value="F:mRNA binding"/>
    <property type="evidence" value="ECO:0007669"/>
    <property type="project" value="TreeGrafter"/>
</dbReference>
<dbReference type="InterPro" id="IPR003891">
    <property type="entry name" value="Initiation_fac_eIF4g_MI"/>
</dbReference>
<dbReference type="CDD" id="cd11559">
    <property type="entry name" value="W2_eIF4G1_like"/>
    <property type="match status" value="1"/>
</dbReference>
<dbReference type="GO" id="GO:0016281">
    <property type="term" value="C:eukaryotic translation initiation factor 4F complex"/>
    <property type="evidence" value="ECO:0007669"/>
    <property type="project" value="TreeGrafter"/>
</dbReference>
<dbReference type="SUPFAM" id="SSF48371">
    <property type="entry name" value="ARM repeat"/>
    <property type="match status" value="3"/>
</dbReference>
<dbReference type="GO" id="GO:0006417">
    <property type="term" value="P:regulation of translation"/>
    <property type="evidence" value="ECO:0007669"/>
    <property type="project" value="UniProtKB-KW"/>
</dbReference>
<dbReference type="InterPro" id="IPR003890">
    <property type="entry name" value="MIF4G-like_typ-3"/>
</dbReference>
<evidence type="ECO:0000313" key="17">
    <source>
        <dbReference type="EMBL" id="NBJ59288.1"/>
    </source>
</evidence>
<evidence type="ECO:0000256" key="2">
    <source>
        <dbReference type="ARBA" id="ARBA00022481"/>
    </source>
</evidence>
<dbReference type="EMBL" id="GIFK01001585">
    <property type="protein sequence ID" value="NBJ59288.1"/>
    <property type="molecule type" value="Transcribed_RNA"/>
</dbReference>
<dbReference type="GO" id="GO:0003743">
    <property type="term" value="F:translation initiation factor activity"/>
    <property type="evidence" value="ECO:0007669"/>
    <property type="project" value="UniProtKB-KW"/>
</dbReference>
<dbReference type="SMART" id="SM00515">
    <property type="entry name" value="eIF5C"/>
    <property type="match status" value="1"/>
</dbReference>
<dbReference type="SMART" id="SM00544">
    <property type="entry name" value="MA3"/>
    <property type="match status" value="1"/>
</dbReference>
<evidence type="ECO:0000256" key="4">
    <source>
        <dbReference type="ARBA" id="ARBA00022499"/>
    </source>
</evidence>
<keyword evidence="4" id="KW-1017">Isopeptide bond</keyword>
<comment type="subunit">
    <text evidence="13">Interacts with the serine/threonine protein kinases MKNK1 and MKNK2. Binds EIF4A and EIF3. Interacts with MIF4GD. Interacts with DAZAP2.</text>
</comment>
<dbReference type="PROSITE" id="PS51363">
    <property type="entry name" value="W2"/>
    <property type="match status" value="1"/>
</dbReference>
<feature type="region of interest" description="Disordered" evidence="14">
    <location>
        <begin position="271"/>
        <end position="325"/>
    </location>
</feature>
<keyword evidence="2" id="KW-0488">Methylation</keyword>
<feature type="compositionally biased region" description="Gly residues" evidence="14">
    <location>
        <begin position="271"/>
        <end position="282"/>
    </location>
</feature>
<feature type="domain" description="W2" evidence="15">
    <location>
        <begin position="643"/>
        <end position="828"/>
    </location>
</feature>
<name>A0A6B2EBA2_9DIPT</name>
<keyword evidence="6" id="KW-0597">Phosphoprotein</keyword>
<keyword evidence="10" id="KW-0007">Acetylation</keyword>
<evidence type="ECO:0000256" key="7">
    <source>
        <dbReference type="ARBA" id="ARBA00022843"/>
    </source>
</evidence>
<evidence type="ECO:0000256" key="6">
    <source>
        <dbReference type="ARBA" id="ARBA00022553"/>
    </source>
</evidence>
<evidence type="ECO:0000259" key="16">
    <source>
        <dbReference type="PROSITE" id="PS51366"/>
    </source>
</evidence>
<evidence type="ECO:0000256" key="12">
    <source>
        <dbReference type="ARBA" id="ARBA00040449"/>
    </source>
</evidence>
<dbReference type="PANTHER" id="PTHR23253:SF9">
    <property type="entry name" value="EUKARYOTIC TRANSLATION INITIATION FACTOR 4 GAMMA 2"/>
    <property type="match status" value="1"/>
</dbReference>
<dbReference type="Pfam" id="PF02020">
    <property type="entry name" value="W2"/>
    <property type="match status" value="1"/>
</dbReference>
<evidence type="ECO:0000256" key="8">
    <source>
        <dbReference type="ARBA" id="ARBA00022845"/>
    </source>
</evidence>
<comment type="function">
    <text evidence="11">Appears to play a role in the switch from cap-dependent to IRES-mediated translation during mitosis, apoptosis and viral infection. Cleaved by some caspases and viral proteases.</text>
</comment>
<accession>A0A6B2EBA2</accession>
<evidence type="ECO:0000256" key="13">
    <source>
        <dbReference type="ARBA" id="ARBA00046720"/>
    </source>
</evidence>
<dbReference type="PROSITE" id="PS51366">
    <property type="entry name" value="MI"/>
    <property type="match status" value="1"/>
</dbReference>
<dbReference type="FunFam" id="1.25.40.180:FF:000007">
    <property type="entry name" value="Eukaryotic translation initiation factor 4 gamma 2"/>
    <property type="match status" value="1"/>
</dbReference>
<evidence type="ECO:0000256" key="1">
    <source>
        <dbReference type="ARBA" id="ARBA00005775"/>
    </source>
</evidence>
<proteinExistence type="inferred from homology"/>
<keyword evidence="8" id="KW-0810">Translation regulation</keyword>
<keyword evidence="9" id="KW-0648">Protein biosynthesis</keyword>
<evidence type="ECO:0000259" key="15">
    <source>
        <dbReference type="PROSITE" id="PS51363"/>
    </source>
</evidence>
<evidence type="ECO:0000256" key="11">
    <source>
        <dbReference type="ARBA" id="ARBA00037759"/>
    </source>
</evidence>
<evidence type="ECO:0000256" key="14">
    <source>
        <dbReference type="SAM" id="MobiDB-lite"/>
    </source>
</evidence>
<comment type="similarity">
    <text evidence="1">Belongs to the eukaryotic initiation factor 4G family.</text>
</comment>
<organism evidence="17">
    <name type="scientific">Phlebotomus kandelakii</name>
    <dbReference type="NCBI Taxonomy" id="1109342"/>
    <lineage>
        <taxon>Eukaryota</taxon>
        <taxon>Metazoa</taxon>
        <taxon>Ecdysozoa</taxon>
        <taxon>Arthropoda</taxon>
        <taxon>Hexapoda</taxon>
        <taxon>Insecta</taxon>
        <taxon>Pterygota</taxon>
        <taxon>Neoptera</taxon>
        <taxon>Endopterygota</taxon>
        <taxon>Diptera</taxon>
        <taxon>Nematocera</taxon>
        <taxon>Psychodoidea</taxon>
        <taxon>Psychodidae</taxon>
        <taxon>Phlebotomus</taxon>
        <taxon>Larroussius</taxon>
    </lineage>
</organism>
<sequence length="830" mass="94401">MYAQLCKRLHSEAPNFEEPNDECTVFRLIVNTCRDRFIKRSTYSELIKKNDSPLLPEDEEEKQQIFKQKMLGNVKFIGELYKLGMVSESTIHQCIIQLLEPNANNHMRNEDMECLCQLLRTCGKNLDTEQGQVLMNQYFQGMAKKSLSAKYPPRIRFMLRDIIELRRNNWIPRKVATTEGPVPIHQLRIEEDLVRPFGNRSRDPRNDRDGENWINRLSTGFNDMFSNLSVANTSPIISPYTPGGAFGGRDGVRGLSNGGMGGGLSGASGNGMASGGGGGGGSYRNAQRNHQNNASHQNNYQNYNNRYNKHNHGNNNSHNNSFTSNMLNNKDLAPRFKRNLIQTPQDPVENLQMRPAANSLLFKANINVNKQQLPLTQPRANAAAANHVHHNYMGSMESNPPLPQVHREMQMQNRGGGGGYVVPAAAPAPVNPVIVKEELSAPAMKEEMAKKQPKAKKDKAPNKEEFLKKVSVFVTEMYLSEIEASNIDEIAGKFMEIKVPEKFMKDAVMILFTEILERSDETHERSIDFLAMLKKEGKLNPNATVEAFKHLINTMNERESTIPRVTTIVATLLSRGAVAKLCSLSDIGTFTENGQHYPLLLLVLQQLHKMLGRQGLMEMFNKSKVDIMVSLPEADRTKDRMAEILDDRNLGFLYPLLKVQSELWKQIQLDPNPQQFYKWIKENVDVSCYADTGFIQAMMTVLLKYITQETTMADGIDTSKHPEKALIEKERKYLEKYSPIMRCYLTSPKLQLVAIYALQVYCYSLDFPKGMLLRWFTDLYDLSVIEEDSFLQWKEDITDAYPGKGKALFQVNSWLTWLQEAESEDEEDEQ</sequence>
<dbReference type="PANTHER" id="PTHR23253">
    <property type="entry name" value="EUKARYOTIC TRANSLATION INITIATION FACTOR 4 GAMMA"/>
    <property type="match status" value="1"/>
</dbReference>
<dbReference type="InterPro" id="IPR003307">
    <property type="entry name" value="W2_domain"/>
</dbReference>
<evidence type="ECO:0000256" key="9">
    <source>
        <dbReference type="ARBA" id="ARBA00022917"/>
    </source>
</evidence>
<evidence type="ECO:0000256" key="10">
    <source>
        <dbReference type="ARBA" id="ARBA00022990"/>
    </source>
</evidence>
<feature type="domain" description="MI" evidence="16">
    <location>
        <begin position="465"/>
        <end position="592"/>
    </location>
</feature>
<keyword evidence="7" id="KW-0832">Ubl conjugation</keyword>
<keyword evidence="3" id="KW-0678">Repressor</keyword>
<dbReference type="Gene3D" id="1.25.40.180">
    <property type="match status" value="3"/>
</dbReference>
<reference evidence="17" key="1">
    <citation type="submission" date="2019-10" db="EMBL/GenBank/DDBJ databases">
        <title>Short sand fly seasons in Tbilisi, Georgia, hinder development of host immunity to saliva of the visceral leishmaniasis vector Phlebotomus kandelakii.</title>
        <authorList>
            <person name="Oliveira F."/>
            <person name="Giorgobiani E."/>
            <person name="Guimaraes-Costa A.B."/>
            <person name="Abdeladhim M."/>
            <person name="Oristian J."/>
            <person name="Tskhvaradze L."/>
            <person name="Tsertsvadze N."/>
            <person name="Zakalashvili M."/>
            <person name="Valenzuela J.G."/>
            <person name="Kamhawi S."/>
        </authorList>
    </citation>
    <scope>NUCLEOTIDE SEQUENCE</scope>
    <source>
        <strain evidence="17">Wild-capture in Tbilisi</strain>
        <tissue evidence="17">Salivary glands</tissue>
    </source>
</reference>
<protein>
    <recommendedName>
        <fullName evidence="12">Eukaryotic translation initiation factor 4 gamma 2</fullName>
    </recommendedName>
</protein>
<dbReference type="AlphaFoldDB" id="A0A6B2EBA2"/>
<feature type="compositionally biased region" description="Low complexity" evidence="14">
    <location>
        <begin position="283"/>
        <end position="306"/>
    </location>
</feature>
<evidence type="ECO:0000256" key="5">
    <source>
        <dbReference type="ARBA" id="ARBA00022540"/>
    </source>
</evidence>
<dbReference type="InterPro" id="IPR016024">
    <property type="entry name" value="ARM-type_fold"/>
</dbReference>
<evidence type="ECO:0000256" key="3">
    <source>
        <dbReference type="ARBA" id="ARBA00022491"/>
    </source>
</evidence>
<dbReference type="Pfam" id="PF02854">
    <property type="entry name" value="MIF4G"/>
    <property type="match status" value="1"/>
</dbReference>
<keyword evidence="5 17" id="KW-0396">Initiation factor</keyword>
<dbReference type="SMART" id="SM00543">
    <property type="entry name" value="MIF4G"/>
    <property type="match status" value="1"/>
</dbReference>